<dbReference type="PROSITE" id="PS50943">
    <property type="entry name" value="HTH_CROC1"/>
    <property type="match status" value="1"/>
</dbReference>
<evidence type="ECO:0000313" key="2">
    <source>
        <dbReference type="EMBL" id="GAD76181.1"/>
    </source>
</evidence>
<dbReference type="GO" id="GO:0003677">
    <property type="term" value="F:DNA binding"/>
    <property type="evidence" value="ECO:0007669"/>
    <property type="project" value="InterPro"/>
</dbReference>
<dbReference type="SUPFAM" id="SSF47413">
    <property type="entry name" value="lambda repressor-like DNA-binding domains"/>
    <property type="match status" value="1"/>
</dbReference>
<dbReference type="RefSeq" id="WP_021709931.1">
    <property type="nucleotide sequence ID" value="NZ_BAOB01000349.1"/>
</dbReference>
<sequence>MPDSNLQKRLKALVSSSTLSQSEIARRLGVTRGSVNHWLNGGSISTDNLLSLCALLKVEISELIGNDSFIELEPLKVRAIQMIKELPDKHYYKLEHVISILEDKE</sequence>
<protein>
    <recommendedName>
        <fullName evidence="1">HTH cro/C1-type domain-containing protein</fullName>
    </recommendedName>
</protein>
<keyword evidence="3" id="KW-1185">Reference proteome</keyword>
<dbReference type="Pfam" id="PF01381">
    <property type="entry name" value="HTH_3"/>
    <property type="match status" value="1"/>
</dbReference>
<comment type="caution">
    <text evidence="2">The sequence shown here is derived from an EMBL/GenBank/DDBJ whole genome shotgun (WGS) entry which is preliminary data.</text>
</comment>
<feature type="domain" description="HTH cro/C1-type" evidence="1">
    <location>
        <begin position="10"/>
        <end position="63"/>
    </location>
</feature>
<proteinExistence type="predicted"/>
<gene>
    <name evidence="2" type="ORF">VAZ01S_039_00060</name>
</gene>
<dbReference type="AlphaFoldDB" id="U3A8A5"/>
<dbReference type="InterPro" id="IPR001387">
    <property type="entry name" value="Cro/C1-type_HTH"/>
</dbReference>
<dbReference type="InterPro" id="IPR010982">
    <property type="entry name" value="Lambda_DNA-bd_dom_sf"/>
</dbReference>
<dbReference type="Gene3D" id="1.10.260.40">
    <property type="entry name" value="lambda repressor-like DNA-binding domains"/>
    <property type="match status" value="1"/>
</dbReference>
<accession>U3A8A5</accession>
<dbReference type="OrthoDB" id="9772064at2"/>
<name>U3A8A5_9VIBR</name>
<dbReference type="SMART" id="SM00530">
    <property type="entry name" value="HTH_XRE"/>
    <property type="match status" value="1"/>
</dbReference>
<evidence type="ECO:0000313" key="3">
    <source>
        <dbReference type="Proteomes" id="UP000016567"/>
    </source>
</evidence>
<dbReference type="Proteomes" id="UP000016567">
    <property type="component" value="Unassembled WGS sequence"/>
</dbReference>
<organism evidence="2 3">
    <name type="scientific">Vibrio azureus NBRC 104587</name>
    <dbReference type="NCBI Taxonomy" id="1219077"/>
    <lineage>
        <taxon>Bacteria</taxon>
        <taxon>Pseudomonadati</taxon>
        <taxon>Pseudomonadota</taxon>
        <taxon>Gammaproteobacteria</taxon>
        <taxon>Vibrionales</taxon>
        <taxon>Vibrionaceae</taxon>
        <taxon>Vibrio</taxon>
    </lineage>
</organism>
<evidence type="ECO:0000259" key="1">
    <source>
        <dbReference type="PROSITE" id="PS50943"/>
    </source>
</evidence>
<dbReference type="EMBL" id="BATL01000039">
    <property type="protein sequence ID" value="GAD76181.1"/>
    <property type="molecule type" value="Genomic_DNA"/>
</dbReference>
<dbReference type="CDD" id="cd00093">
    <property type="entry name" value="HTH_XRE"/>
    <property type="match status" value="1"/>
</dbReference>
<reference evidence="2 3" key="1">
    <citation type="submission" date="2013-09" db="EMBL/GenBank/DDBJ databases">
        <title>Whole genome shotgun sequence of Vibrio azureus NBRC 104587.</title>
        <authorList>
            <person name="Isaki S."/>
            <person name="Hosoyama A."/>
            <person name="Numata M."/>
            <person name="Hashimoto M."/>
            <person name="Hosoyama Y."/>
            <person name="Tsuchikane K."/>
            <person name="Noguchi M."/>
            <person name="Hirakata S."/>
            <person name="Ichikawa N."/>
            <person name="Ohji S."/>
            <person name="Yamazoe A."/>
            <person name="Fujita N."/>
        </authorList>
    </citation>
    <scope>NUCLEOTIDE SEQUENCE [LARGE SCALE GENOMIC DNA]</scope>
    <source>
        <strain evidence="2 3">NBRC 104587</strain>
    </source>
</reference>